<comment type="caution">
    <text evidence="6">The sequence shown here is derived from an EMBL/GenBank/DDBJ whole genome shotgun (WGS) entry which is preliminary data.</text>
</comment>
<evidence type="ECO:0000256" key="4">
    <source>
        <dbReference type="ARBA" id="ARBA00023136"/>
    </source>
</evidence>
<dbReference type="OrthoDB" id="941586at2"/>
<organism evidence="6 7">
    <name type="scientific">Demequina lutea</name>
    <dbReference type="NCBI Taxonomy" id="431489"/>
    <lineage>
        <taxon>Bacteria</taxon>
        <taxon>Bacillati</taxon>
        <taxon>Actinomycetota</taxon>
        <taxon>Actinomycetes</taxon>
        <taxon>Micrococcales</taxon>
        <taxon>Demequinaceae</taxon>
        <taxon>Demequina</taxon>
    </lineage>
</organism>
<keyword evidence="3 5" id="KW-1133">Transmembrane helix</keyword>
<comment type="subcellular location">
    <subcellularLocation>
        <location evidence="1">Endomembrane system</location>
        <topology evidence="1">Multi-pass membrane protein</topology>
    </subcellularLocation>
</comment>
<reference evidence="6 7" key="1">
    <citation type="submission" date="2020-07" db="EMBL/GenBank/DDBJ databases">
        <title>Sequencing the genomes of 1000 actinobacteria strains.</title>
        <authorList>
            <person name="Klenk H.-P."/>
        </authorList>
    </citation>
    <scope>NUCLEOTIDE SEQUENCE [LARGE SCALE GENOMIC DNA]</scope>
    <source>
        <strain evidence="6 7">DSM 19970</strain>
    </source>
</reference>
<evidence type="ECO:0000313" key="6">
    <source>
        <dbReference type="EMBL" id="NYI41901.1"/>
    </source>
</evidence>
<dbReference type="AlphaFoldDB" id="A0A7Y9ZB31"/>
<evidence type="ECO:0000256" key="5">
    <source>
        <dbReference type="SAM" id="Phobius"/>
    </source>
</evidence>
<evidence type="ECO:0000256" key="3">
    <source>
        <dbReference type="ARBA" id="ARBA00022989"/>
    </source>
</evidence>
<evidence type="ECO:0000313" key="7">
    <source>
        <dbReference type="Proteomes" id="UP000547973"/>
    </source>
</evidence>
<dbReference type="PANTHER" id="PTHR43847">
    <property type="entry name" value="BLL3993 PROTEIN"/>
    <property type="match status" value="1"/>
</dbReference>
<keyword evidence="6" id="KW-0489">Methyltransferase</keyword>
<dbReference type="InterPro" id="IPR007318">
    <property type="entry name" value="Phopholipid_MeTrfase"/>
</dbReference>
<dbReference type="InterPro" id="IPR052527">
    <property type="entry name" value="Metal_cation-efflux_comp"/>
</dbReference>
<evidence type="ECO:0000256" key="1">
    <source>
        <dbReference type="ARBA" id="ARBA00004127"/>
    </source>
</evidence>
<dbReference type="GO" id="GO:0008168">
    <property type="term" value="F:methyltransferase activity"/>
    <property type="evidence" value="ECO:0007669"/>
    <property type="project" value="UniProtKB-KW"/>
</dbReference>
<feature type="transmembrane region" description="Helical" evidence="5">
    <location>
        <begin position="15"/>
        <end position="35"/>
    </location>
</feature>
<dbReference type="GO" id="GO:0032259">
    <property type="term" value="P:methylation"/>
    <property type="evidence" value="ECO:0007669"/>
    <property type="project" value="UniProtKB-KW"/>
</dbReference>
<dbReference type="EMBL" id="JACBZO010000001">
    <property type="protein sequence ID" value="NYI41901.1"/>
    <property type="molecule type" value="Genomic_DNA"/>
</dbReference>
<feature type="transmembrane region" description="Helical" evidence="5">
    <location>
        <begin position="99"/>
        <end position="126"/>
    </location>
</feature>
<protein>
    <submittedName>
        <fullName evidence="6">Protein-S-isoprenylcysteine O-methyltransferase Ste14</fullName>
    </submittedName>
</protein>
<keyword evidence="6" id="KW-0808">Transferase</keyword>
<accession>A0A7Y9ZB31</accession>
<name>A0A7Y9ZB31_9MICO</name>
<dbReference type="Pfam" id="PF04191">
    <property type="entry name" value="PEMT"/>
    <property type="match status" value="1"/>
</dbReference>
<sequence>MSWWSRVTGGGRASLASWGLVAIQGVLFVAIAVVPSSWGPSVPTLRLLGLVMFAAGGAGSLAAAWYLGRALTPVPEPNGAGISARGIYAWVRHPMYTSVVIAALGLAVVRGAVVAWILAVALGPFFELKTRREERFLMIAYSGYGAYASRTGKFIPWLGKRHEPPVTLE</sequence>
<proteinExistence type="predicted"/>
<dbReference type="Proteomes" id="UP000547973">
    <property type="component" value="Unassembled WGS sequence"/>
</dbReference>
<evidence type="ECO:0000256" key="2">
    <source>
        <dbReference type="ARBA" id="ARBA00022692"/>
    </source>
</evidence>
<dbReference type="GO" id="GO:0012505">
    <property type="term" value="C:endomembrane system"/>
    <property type="evidence" value="ECO:0007669"/>
    <property type="project" value="UniProtKB-SubCell"/>
</dbReference>
<keyword evidence="2 5" id="KW-0812">Transmembrane</keyword>
<dbReference type="RefSeq" id="WP_083971875.1">
    <property type="nucleotide sequence ID" value="NZ_BBRC01000013.1"/>
</dbReference>
<feature type="transmembrane region" description="Helical" evidence="5">
    <location>
        <begin position="47"/>
        <end position="67"/>
    </location>
</feature>
<keyword evidence="7" id="KW-1185">Reference proteome</keyword>
<keyword evidence="4 5" id="KW-0472">Membrane</keyword>
<dbReference type="Gene3D" id="1.20.120.1630">
    <property type="match status" value="1"/>
</dbReference>
<gene>
    <name evidence="6" type="ORF">BKA03_002020</name>
</gene>
<dbReference type="PANTHER" id="PTHR43847:SF1">
    <property type="entry name" value="BLL3993 PROTEIN"/>
    <property type="match status" value="1"/>
</dbReference>